<accession>A0A5J5BYF3</accession>
<gene>
    <name evidence="1" type="ORF">F0562_004614</name>
</gene>
<evidence type="ECO:0000313" key="2">
    <source>
        <dbReference type="Proteomes" id="UP000325577"/>
    </source>
</evidence>
<dbReference type="Proteomes" id="UP000325577">
    <property type="component" value="Linkage Group LG1"/>
</dbReference>
<reference evidence="1 2" key="1">
    <citation type="submission" date="2019-09" db="EMBL/GenBank/DDBJ databases">
        <title>A chromosome-level genome assembly of the Chinese tupelo Nyssa sinensis.</title>
        <authorList>
            <person name="Yang X."/>
            <person name="Kang M."/>
            <person name="Yang Y."/>
            <person name="Xiong H."/>
            <person name="Wang M."/>
            <person name="Zhang Z."/>
            <person name="Wang Z."/>
            <person name="Wu H."/>
            <person name="Ma T."/>
            <person name="Liu J."/>
            <person name="Xi Z."/>
        </authorList>
    </citation>
    <scope>NUCLEOTIDE SEQUENCE [LARGE SCALE GENOMIC DNA]</scope>
    <source>
        <strain evidence="1">J267</strain>
        <tissue evidence="1">Leaf</tissue>
    </source>
</reference>
<dbReference type="EMBL" id="CM018032">
    <property type="protein sequence ID" value="KAA8548125.1"/>
    <property type="molecule type" value="Genomic_DNA"/>
</dbReference>
<sequence>MGDQPECNSWTGFRQGSNQFVSPSVRRLFVSPRLSSLHSWFTSSATPAISPTPDGTCFYQYFTHIQNFKDVAD</sequence>
<organism evidence="1 2">
    <name type="scientific">Nyssa sinensis</name>
    <dbReference type="NCBI Taxonomy" id="561372"/>
    <lineage>
        <taxon>Eukaryota</taxon>
        <taxon>Viridiplantae</taxon>
        <taxon>Streptophyta</taxon>
        <taxon>Embryophyta</taxon>
        <taxon>Tracheophyta</taxon>
        <taxon>Spermatophyta</taxon>
        <taxon>Magnoliopsida</taxon>
        <taxon>eudicotyledons</taxon>
        <taxon>Gunneridae</taxon>
        <taxon>Pentapetalae</taxon>
        <taxon>asterids</taxon>
        <taxon>Cornales</taxon>
        <taxon>Nyssaceae</taxon>
        <taxon>Nyssa</taxon>
    </lineage>
</organism>
<keyword evidence="2" id="KW-1185">Reference proteome</keyword>
<proteinExistence type="predicted"/>
<protein>
    <submittedName>
        <fullName evidence="1">Uncharacterized protein</fullName>
    </submittedName>
</protein>
<name>A0A5J5BYF3_9ASTE</name>
<evidence type="ECO:0000313" key="1">
    <source>
        <dbReference type="EMBL" id="KAA8548125.1"/>
    </source>
</evidence>
<dbReference type="AlphaFoldDB" id="A0A5J5BYF3"/>